<comment type="caution">
    <text evidence="7">The sequence shown here is derived from an EMBL/GenBank/DDBJ whole genome shotgun (WGS) entry which is preliminary data.</text>
</comment>
<dbReference type="PANTHER" id="PTHR32322:SF9">
    <property type="entry name" value="AMINO-ACID METABOLITE EFFLUX PUMP-RELATED"/>
    <property type="match status" value="1"/>
</dbReference>
<keyword evidence="4 5" id="KW-0472">Membrane</keyword>
<accession>A0ABS6IV93</accession>
<reference evidence="7 8" key="1">
    <citation type="submission" date="2021-06" db="EMBL/GenBank/DDBJ databases">
        <authorList>
            <person name="Lee D.H."/>
        </authorList>
    </citation>
    <scope>NUCLEOTIDE SEQUENCE [LARGE SCALE GENOMIC DNA]</scope>
    <source>
        <strain evidence="7 8">MMS21-HV4-11</strain>
    </source>
</reference>
<keyword evidence="2 5" id="KW-0812">Transmembrane</keyword>
<feature type="domain" description="EamA" evidence="6">
    <location>
        <begin position="151"/>
        <end position="287"/>
    </location>
</feature>
<feature type="transmembrane region" description="Helical" evidence="5">
    <location>
        <begin position="180"/>
        <end position="201"/>
    </location>
</feature>
<evidence type="ECO:0000256" key="2">
    <source>
        <dbReference type="ARBA" id="ARBA00022692"/>
    </source>
</evidence>
<protein>
    <submittedName>
        <fullName evidence="7">DMT family transporter</fullName>
    </submittedName>
</protein>
<evidence type="ECO:0000256" key="1">
    <source>
        <dbReference type="ARBA" id="ARBA00004141"/>
    </source>
</evidence>
<evidence type="ECO:0000313" key="7">
    <source>
        <dbReference type="EMBL" id="MBU8877125.1"/>
    </source>
</evidence>
<sequence>MSTHVWIWLLSLSVLWGGSFFFAKVALAELQPLTVVFCRVALAALALNVVLVMAGRPLFRRGTPWRSFAAMGTLNNLLPFGLIFWGQTQIASGLASILNATTPLFSLLVGHFIAREERIGGLKFGALLLGLGGVAVLMGPRAIIAAPDIAGQLACLGAALSYAFAGVFGRRFSRLGVAPLDAAAGQVTASAMLILPIMLTVDRPWELTALPSFSTWSALLGLALLSTALAYVLYFRILAVAGPTNLLLVTFLIPVTAIGLGALVLGERLQPQQFAGMLLIGLALVLLDGRLPRFLRLAK</sequence>
<evidence type="ECO:0000259" key="6">
    <source>
        <dbReference type="Pfam" id="PF00892"/>
    </source>
</evidence>
<keyword evidence="8" id="KW-1185">Reference proteome</keyword>
<feature type="transmembrane region" description="Helical" evidence="5">
    <location>
        <begin position="91"/>
        <end position="114"/>
    </location>
</feature>
<dbReference type="Proteomes" id="UP000727907">
    <property type="component" value="Unassembled WGS sequence"/>
</dbReference>
<keyword evidence="3 5" id="KW-1133">Transmembrane helix</keyword>
<dbReference type="InterPro" id="IPR050638">
    <property type="entry name" value="AA-Vitamin_Transporters"/>
</dbReference>
<feature type="transmembrane region" description="Helical" evidence="5">
    <location>
        <begin position="149"/>
        <end position="168"/>
    </location>
</feature>
<dbReference type="EMBL" id="JAHOPB010000003">
    <property type="protein sequence ID" value="MBU8877125.1"/>
    <property type="molecule type" value="Genomic_DNA"/>
</dbReference>
<evidence type="ECO:0000313" key="8">
    <source>
        <dbReference type="Proteomes" id="UP000727907"/>
    </source>
</evidence>
<proteinExistence type="predicted"/>
<feature type="domain" description="EamA" evidence="6">
    <location>
        <begin position="7"/>
        <end position="138"/>
    </location>
</feature>
<dbReference type="PANTHER" id="PTHR32322">
    <property type="entry name" value="INNER MEMBRANE TRANSPORTER"/>
    <property type="match status" value="1"/>
</dbReference>
<dbReference type="InterPro" id="IPR000620">
    <property type="entry name" value="EamA_dom"/>
</dbReference>
<evidence type="ECO:0000256" key="4">
    <source>
        <dbReference type="ARBA" id="ARBA00023136"/>
    </source>
</evidence>
<organism evidence="7 8">
    <name type="scientific">Reyranella humidisoli</name>
    <dbReference type="NCBI Taxonomy" id="2849149"/>
    <lineage>
        <taxon>Bacteria</taxon>
        <taxon>Pseudomonadati</taxon>
        <taxon>Pseudomonadota</taxon>
        <taxon>Alphaproteobacteria</taxon>
        <taxon>Hyphomicrobiales</taxon>
        <taxon>Reyranellaceae</taxon>
        <taxon>Reyranella</taxon>
    </lineage>
</organism>
<feature type="transmembrane region" description="Helical" evidence="5">
    <location>
        <begin position="126"/>
        <end position="143"/>
    </location>
</feature>
<comment type="subcellular location">
    <subcellularLocation>
        <location evidence="1">Membrane</location>
        <topology evidence="1">Multi-pass membrane protein</topology>
    </subcellularLocation>
</comment>
<feature type="transmembrane region" description="Helical" evidence="5">
    <location>
        <begin position="272"/>
        <end position="291"/>
    </location>
</feature>
<feature type="transmembrane region" description="Helical" evidence="5">
    <location>
        <begin position="7"/>
        <end position="27"/>
    </location>
</feature>
<feature type="transmembrane region" description="Helical" evidence="5">
    <location>
        <begin position="33"/>
        <end position="55"/>
    </location>
</feature>
<dbReference type="RefSeq" id="WP_216966569.1">
    <property type="nucleotide sequence ID" value="NZ_JAHOPB010000003.1"/>
</dbReference>
<evidence type="ECO:0000256" key="5">
    <source>
        <dbReference type="SAM" id="Phobius"/>
    </source>
</evidence>
<name>A0ABS6IV93_9HYPH</name>
<evidence type="ECO:0000256" key="3">
    <source>
        <dbReference type="ARBA" id="ARBA00022989"/>
    </source>
</evidence>
<feature type="transmembrane region" description="Helical" evidence="5">
    <location>
        <begin position="213"/>
        <end position="234"/>
    </location>
</feature>
<dbReference type="Pfam" id="PF00892">
    <property type="entry name" value="EamA"/>
    <property type="match status" value="2"/>
</dbReference>
<gene>
    <name evidence="7" type="ORF">KQ910_25360</name>
</gene>
<feature type="transmembrane region" description="Helical" evidence="5">
    <location>
        <begin position="246"/>
        <end position="266"/>
    </location>
</feature>
<feature type="transmembrane region" description="Helical" evidence="5">
    <location>
        <begin position="67"/>
        <end position="85"/>
    </location>
</feature>